<sequence>MASKRRYMFNQNKKQETTEIGFLIKRIGLNLKVWIKKSSKIQQGCKSEERGLTVRQMPNPNLQSEISEGSTRSANTCPADKVSMGSRQQKPVLALPKLDDLFARSPAYLRPSQKRWGDPKEVAHK</sequence>
<feature type="region of interest" description="Disordered" evidence="1">
    <location>
        <begin position="45"/>
        <end position="90"/>
    </location>
</feature>
<keyword evidence="3" id="KW-1185">Reference proteome</keyword>
<accession>A0ABD0Z5B6</accession>
<gene>
    <name evidence="2" type="ORF">AAG570_010891</name>
</gene>
<dbReference type="Proteomes" id="UP001558652">
    <property type="component" value="Unassembled WGS sequence"/>
</dbReference>
<dbReference type="AlphaFoldDB" id="A0ABD0Z5B6"/>
<proteinExistence type="predicted"/>
<evidence type="ECO:0000313" key="3">
    <source>
        <dbReference type="Proteomes" id="UP001558652"/>
    </source>
</evidence>
<feature type="compositionally biased region" description="Polar residues" evidence="1">
    <location>
        <begin position="56"/>
        <end position="76"/>
    </location>
</feature>
<evidence type="ECO:0000313" key="2">
    <source>
        <dbReference type="EMBL" id="KAL1131273.1"/>
    </source>
</evidence>
<dbReference type="EMBL" id="JBFDAA010000006">
    <property type="protein sequence ID" value="KAL1131273.1"/>
    <property type="molecule type" value="Genomic_DNA"/>
</dbReference>
<evidence type="ECO:0000256" key="1">
    <source>
        <dbReference type="SAM" id="MobiDB-lite"/>
    </source>
</evidence>
<protein>
    <submittedName>
        <fullName evidence="2">Uncharacterized protein</fullName>
    </submittedName>
</protein>
<organism evidence="2 3">
    <name type="scientific">Ranatra chinensis</name>
    <dbReference type="NCBI Taxonomy" id="642074"/>
    <lineage>
        <taxon>Eukaryota</taxon>
        <taxon>Metazoa</taxon>
        <taxon>Ecdysozoa</taxon>
        <taxon>Arthropoda</taxon>
        <taxon>Hexapoda</taxon>
        <taxon>Insecta</taxon>
        <taxon>Pterygota</taxon>
        <taxon>Neoptera</taxon>
        <taxon>Paraneoptera</taxon>
        <taxon>Hemiptera</taxon>
        <taxon>Heteroptera</taxon>
        <taxon>Panheteroptera</taxon>
        <taxon>Nepomorpha</taxon>
        <taxon>Nepidae</taxon>
        <taxon>Ranatrinae</taxon>
        <taxon>Ranatra</taxon>
    </lineage>
</organism>
<reference evidence="2 3" key="1">
    <citation type="submission" date="2024-07" db="EMBL/GenBank/DDBJ databases">
        <title>Chromosome-level genome assembly of the water stick insect Ranatra chinensis (Heteroptera: Nepidae).</title>
        <authorList>
            <person name="Liu X."/>
        </authorList>
    </citation>
    <scope>NUCLEOTIDE SEQUENCE [LARGE SCALE GENOMIC DNA]</scope>
    <source>
        <strain evidence="2">Cailab_2021Rc</strain>
        <tissue evidence="2">Muscle</tissue>
    </source>
</reference>
<name>A0ABD0Z5B6_9HEMI</name>
<comment type="caution">
    <text evidence="2">The sequence shown here is derived from an EMBL/GenBank/DDBJ whole genome shotgun (WGS) entry which is preliminary data.</text>
</comment>